<dbReference type="OrthoDB" id="21539at2759"/>
<feature type="compositionally biased region" description="Low complexity" evidence="3">
    <location>
        <begin position="242"/>
        <end position="254"/>
    </location>
</feature>
<dbReference type="InParanoid" id="A0A7J6J3T5"/>
<dbReference type="GO" id="GO:0000932">
    <property type="term" value="C:P-body"/>
    <property type="evidence" value="ECO:0007669"/>
    <property type="project" value="TreeGrafter"/>
</dbReference>
<dbReference type="InterPro" id="IPR025609">
    <property type="entry name" value="Lsm14-like_N"/>
</dbReference>
<dbReference type="PROSITE" id="PS51513">
    <property type="entry name" value="FFD"/>
    <property type="match status" value="1"/>
</dbReference>
<comment type="caution">
    <text evidence="8">The sequence shown here is derived from an EMBL/GenBank/DDBJ whole genome shotgun (WGS) entry which is preliminary data.</text>
</comment>
<feature type="compositionally biased region" description="Pro residues" evidence="3">
    <location>
        <begin position="152"/>
        <end position="173"/>
    </location>
</feature>
<reference evidence="8 9" key="1">
    <citation type="submission" date="2012-08" db="EMBL/GenBank/DDBJ databases">
        <authorList>
            <person name="Gan P.H.P."/>
            <person name="Ikeda K."/>
            <person name="Irieda H."/>
            <person name="Narusaka M."/>
            <person name="O'Connell R.J."/>
            <person name="Narusaka Y."/>
            <person name="Takano Y."/>
            <person name="Kubo Y."/>
            <person name="Shirasu K."/>
        </authorList>
    </citation>
    <scope>NUCLEOTIDE SEQUENCE [LARGE SCALE GENOMIC DNA]</scope>
    <source>
        <strain evidence="8 9">Nara gc5</strain>
    </source>
</reference>
<dbReference type="GeneID" id="43606024"/>
<dbReference type="AlphaFoldDB" id="A0A7J6J3T5"/>
<proteinExistence type="predicted"/>
<dbReference type="InterPro" id="IPR025761">
    <property type="entry name" value="FFD_box"/>
</dbReference>
<gene>
    <name evidence="8" type="primary">DCP5</name>
    <name evidence="8" type="ORF">CGGC5_v009717</name>
</gene>
<dbReference type="InterPro" id="IPR010920">
    <property type="entry name" value="LSM_dom_sf"/>
</dbReference>
<evidence type="ECO:0000313" key="9">
    <source>
        <dbReference type="Proteomes" id="UP000011096"/>
    </source>
</evidence>
<dbReference type="GO" id="GO:0034063">
    <property type="term" value="P:stress granule assembly"/>
    <property type="evidence" value="ECO:0007669"/>
    <property type="project" value="TreeGrafter"/>
</dbReference>
<feature type="short sequence motif" description="TFG box" evidence="2">
    <location>
        <begin position="496"/>
        <end position="516"/>
    </location>
</feature>
<evidence type="ECO:0000259" key="7">
    <source>
        <dbReference type="PROSITE" id="PS52002"/>
    </source>
</evidence>
<keyword evidence="9" id="KW-1185">Reference proteome</keyword>
<evidence type="ECO:0000259" key="6">
    <source>
        <dbReference type="PROSITE" id="PS51536"/>
    </source>
</evidence>
<feature type="compositionally biased region" description="Polar residues" evidence="3">
    <location>
        <begin position="472"/>
        <end position="482"/>
    </location>
</feature>
<dbReference type="PANTHER" id="PTHR13586">
    <property type="entry name" value="SCD6 PROTEIN-RELATED"/>
    <property type="match status" value="1"/>
</dbReference>
<dbReference type="InterPro" id="IPR019050">
    <property type="entry name" value="FDF_dom"/>
</dbReference>
<dbReference type="SUPFAM" id="SSF50182">
    <property type="entry name" value="Sm-like ribonucleoproteins"/>
    <property type="match status" value="1"/>
</dbReference>
<feature type="region of interest" description="Disordered" evidence="3">
    <location>
        <begin position="81"/>
        <end position="299"/>
    </location>
</feature>
<evidence type="ECO:0000313" key="8">
    <source>
        <dbReference type="EMBL" id="KAF4483261.1"/>
    </source>
</evidence>
<feature type="domain" description="DFDF" evidence="4">
    <location>
        <begin position="408"/>
        <end position="444"/>
    </location>
</feature>
<feature type="domain" description="TFG box profile" evidence="6">
    <location>
        <begin position="496"/>
        <end position="516"/>
    </location>
</feature>
<reference evidence="8 9" key="2">
    <citation type="submission" date="2020-04" db="EMBL/GenBank/DDBJ databases">
        <title>Genome sequencing and assembly of multiple isolates from the Colletotrichum gloeosporioides species complex.</title>
        <authorList>
            <person name="Gan P."/>
            <person name="Shirasu K."/>
        </authorList>
    </citation>
    <scope>NUCLEOTIDE SEQUENCE [LARGE SCALE GENOMIC DNA]</scope>
    <source>
        <strain evidence="8 9">Nara gc5</strain>
    </source>
</reference>
<feature type="compositionally biased region" description="Pro residues" evidence="3">
    <location>
        <begin position="182"/>
        <end position="195"/>
    </location>
</feature>
<feature type="compositionally biased region" description="Gly residues" evidence="3">
    <location>
        <begin position="136"/>
        <end position="150"/>
    </location>
</feature>
<dbReference type="Pfam" id="PF12701">
    <property type="entry name" value="LSM14"/>
    <property type="match status" value="1"/>
</dbReference>
<evidence type="ECO:0000259" key="4">
    <source>
        <dbReference type="PROSITE" id="PS51512"/>
    </source>
</evidence>
<feature type="compositionally biased region" description="Low complexity" evidence="3">
    <location>
        <begin position="115"/>
        <end position="125"/>
    </location>
</feature>
<feature type="short sequence motif" description="FFD box" evidence="1">
    <location>
        <begin position="468"/>
        <end position="484"/>
    </location>
</feature>
<dbReference type="InterPro" id="IPR025762">
    <property type="entry name" value="DFDF"/>
</dbReference>
<dbReference type="PANTHER" id="PTHR13586:SF0">
    <property type="entry name" value="TRAILER HITCH, ISOFORM H"/>
    <property type="match status" value="1"/>
</dbReference>
<dbReference type="PROSITE" id="PS51536">
    <property type="entry name" value="TFG"/>
    <property type="match status" value="1"/>
</dbReference>
<protein>
    <submittedName>
        <fullName evidence="8">Protein decapping 5</fullName>
    </submittedName>
</protein>
<dbReference type="PROSITE" id="PS52002">
    <property type="entry name" value="SM"/>
    <property type="match status" value="1"/>
</dbReference>
<dbReference type="Proteomes" id="UP000011096">
    <property type="component" value="Unassembled WGS sequence"/>
</dbReference>
<accession>A0A7J6J3T5</accession>
<dbReference type="PROSITE" id="PS51512">
    <property type="entry name" value="DFDF"/>
    <property type="match status" value="1"/>
</dbReference>
<dbReference type="GO" id="GO:0033962">
    <property type="term" value="P:P-body assembly"/>
    <property type="evidence" value="ECO:0007669"/>
    <property type="project" value="TreeGrafter"/>
</dbReference>
<organism evidence="8 9">
    <name type="scientific">Colletotrichum fructicola (strain Nara gc5)</name>
    <name type="common">Anthracnose fungus</name>
    <name type="synonym">Colletotrichum gloeosporioides (strain Nara gc5)</name>
    <dbReference type="NCBI Taxonomy" id="1213859"/>
    <lineage>
        <taxon>Eukaryota</taxon>
        <taxon>Fungi</taxon>
        <taxon>Dikarya</taxon>
        <taxon>Ascomycota</taxon>
        <taxon>Pezizomycotina</taxon>
        <taxon>Sordariomycetes</taxon>
        <taxon>Hypocreomycetidae</taxon>
        <taxon>Glomerellales</taxon>
        <taxon>Glomerellaceae</taxon>
        <taxon>Colletotrichum</taxon>
        <taxon>Colletotrichum gloeosporioides species complex</taxon>
    </lineage>
</organism>
<dbReference type="InterPro" id="IPR047575">
    <property type="entry name" value="Sm"/>
</dbReference>
<feature type="region of interest" description="Disordered" evidence="3">
    <location>
        <begin position="389"/>
        <end position="412"/>
    </location>
</feature>
<feature type="domain" description="Sm" evidence="7">
    <location>
        <begin position="1"/>
        <end position="80"/>
    </location>
</feature>
<evidence type="ECO:0000256" key="3">
    <source>
        <dbReference type="SAM" id="MobiDB-lite"/>
    </source>
</evidence>
<name>A0A7J6J3T5_COLFN</name>
<feature type="compositionally biased region" description="Gly residues" evidence="3">
    <location>
        <begin position="533"/>
        <end position="551"/>
    </location>
</feature>
<feature type="region of interest" description="Disordered" evidence="3">
    <location>
        <begin position="441"/>
        <end position="558"/>
    </location>
</feature>
<dbReference type="SMART" id="SM01199">
    <property type="entry name" value="FDF"/>
    <property type="match status" value="1"/>
</dbReference>
<evidence type="ECO:0000259" key="5">
    <source>
        <dbReference type="PROSITE" id="PS51513"/>
    </source>
</evidence>
<feature type="compositionally biased region" description="Basic and acidic residues" evidence="3">
    <location>
        <begin position="496"/>
        <end position="509"/>
    </location>
</feature>
<dbReference type="CDD" id="cd01736">
    <property type="entry name" value="LSm14_N"/>
    <property type="match status" value="1"/>
</dbReference>
<dbReference type="RefSeq" id="XP_031881324.1">
    <property type="nucleotide sequence ID" value="XM_032021824.1"/>
</dbReference>
<sequence>MSEFLGSRISLISKSDIRYVGVLHEINSDESTVSLENVRSFGTEGRRSRPEEEIAPSDQVYDYIIFRGSDVKDLRIEDHPAIKENKPPAMPEDPAIVNARPRPGQGSNQPPPAPGFGQPPFQNNFYPPPGPWGPAPGRGGPGVPGAGMGGMPYPPPPGWFPPGPPGQGFPPGPDGWNNYNYPPGPPGPRGPPGPQGPGGAPGQVPENRGTPGAQEAKPTPIGAAGDKQKPATPAAQGAPSEPKAAPQPGLQQAPAPTPPVESKPSVAEVKATAASLNAAGPSKPVELPVPTGPKNPARVQPAIPLAASMPKAFPVPINENTAAQSAPKAAAAPTAATVRDATEAAKAAVALAMANMNAGAAAVSAPPPQGNGNAMDNLTKKVNEMRVNAARTTPGGGRGRGRGGRQGQGQAKVDVPDADFDFAQANAKFNKDDLVKEAIAGSPLGETPTNGAAPEAPAVETTGANPPIAYNKTRSFFDNISSEAKDRAENNGQKPGGREWRGEEQRKNMETFGQGSVDGGYRGYRGRGRGRGRGYAGRGTRGGFRGRGGQGATPPAAN</sequence>
<dbReference type="Pfam" id="PF09532">
    <property type="entry name" value="FDF"/>
    <property type="match status" value="1"/>
</dbReference>
<dbReference type="GO" id="GO:0003729">
    <property type="term" value="F:mRNA binding"/>
    <property type="evidence" value="ECO:0007669"/>
    <property type="project" value="TreeGrafter"/>
</dbReference>
<dbReference type="Gene3D" id="2.30.30.100">
    <property type="match status" value="1"/>
</dbReference>
<evidence type="ECO:0000256" key="1">
    <source>
        <dbReference type="PROSITE-ProRule" id="PRU00846"/>
    </source>
</evidence>
<dbReference type="InterPro" id="IPR025768">
    <property type="entry name" value="TFG_box"/>
</dbReference>
<evidence type="ECO:0000256" key="2">
    <source>
        <dbReference type="PROSITE-ProRule" id="PRU00869"/>
    </source>
</evidence>
<feature type="domain" description="FFD box profile" evidence="5">
    <location>
        <begin position="468"/>
        <end position="484"/>
    </location>
</feature>
<dbReference type="EMBL" id="ANPB02000005">
    <property type="protein sequence ID" value="KAF4483261.1"/>
    <property type="molecule type" value="Genomic_DNA"/>
</dbReference>
<dbReference type="SMART" id="SM01271">
    <property type="entry name" value="LSM14"/>
    <property type="match status" value="1"/>
</dbReference>